<evidence type="ECO:0000313" key="2">
    <source>
        <dbReference type="Proteomes" id="UP000532373"/>
    </source>
</evidence>
<protein>
    <submittedName>
        <fullName evidence="1">Uncharacterized protein</fullName>
    </submittedName>
</protein>
<dbReference type="Proteomes" id="UP000532373">
    <property type="component" value="Unassembled WGS sequence"/>
</dbReference>
<sequence>MRSHANWTGSKRPHGSHLPIDALLGEVQVLPRDDKLSVLCSEKIEKMALKPAHY</sequence>
<proteinExistence type="predicted"/>
<evidence type="ECO:0000313" key="1">
    <source>
        <dbReference type="EMBL" id="MBB6467953.1"/>
    </source>
</evidence>
<dbReference type="AlphaFoldDB" id="A0A8E1WH89"/>
<reference evidence="1 2" key="1">
    <citation type="submission" date="2020-08" db="EMBL/GenBank/DDBJ databases">
        <title>Genomic Encyclopedia of Type Strains, Phase IV (KMG-IV): sequencing the most valuable type-strain genomes for metagenomic binning, comparative biology and taxonomic classification.</title>
        <authorList>
            <person name="Goeker M."/>
        </authorList>
    </citation>
    <scope>NUCLEOTIDE SEQUENCE [LARGE SCALE GENOMIC DNA]</scope>
    <source>
        <strain evidence="1 2">DSM 17454</strain>
    </source>
</reference>
<name>A0A8E1WH89_9HYPH</name>
<organism evidence="1 2">
    <name type="scientific">Aminobacter carboxidus</name>
    <dbReference type="NCBI Taxonomy" id="376165"/>
    <lineage>
        <taxon>Bacteria</taxon>
        <taxon>Pseudomonadati</taxon>
        <taxon>Pseudomonadota</taxon>
        <taxon>Alphaproteobacteria</taxon>
        <taxon>Hyphomicrobiales</taxon>
        <taxon>Phyllobacteriaceae</taxon>
        <taxon>Aminobacter</taxon>
    </lineage>
</organism>
<accession>A0A8E1WH89</accession>
<comment type="caution">
    <text evidence="1">The sequence shown here is derived from an EMBL/GenBank/DDBJ whole genome shotgun (WGS) entry which is preliminary data.</text>
</comment>
<dbReference type="EMBL" id="JACHGI010000007">
    <property type="protein sequence ID" value="MBB6467953.1"/>
    <property type="molecule type" value="Genomic_DNA"/>
</dbReference>
<gene>
    <name evidence="1" type="ORF">HNQ96_003836</name>
</gene>